<dbReference type="OrthoDB" id="9805537at2"/>
<keyword evidence="5 11" id="KW-0004">4Fe-4S</keyword>
<keyword evidence="6 11" id="KW-0479">Metal-binding</keyword>
<dbReference type="NCBIfam" id="TIGR00718">
    <property type="entry name" value="sda_alpha"/>
    <property type="match status" value="1"/>
</dbReference>
<keyword evidence="4 11" id="KW-0312">Gluconeogenesis</keyword>
<comment type="cofactor">
    <cofactor evidence="1 11">
        <name>[4Fe-4S] cluster</name>
        <dbReference type="ChEBI" id="CHEBI:49883"/>
    </cofactor>
</comment>
<proteinExistence type="inferred from homology"/>
<dbReference type="Proteomes" id="UP000186112">
    <property type="component" value="Unassembled WGS sequence"/>
</dbReference>
<comment type="catalytic activity">
    <reaction evidence="10 11">
        <text>L-serine = pyruvate + NH4(+)</text>
        <dbReference type="Rhea" id="RHEA:19169"/>
        <dbReference type="ChEBI" id="CHEBI:15361"/>
        <dbReference type="ChEBI" id="CHEBI:28938"/>
        <dbReference type="ChEBI" id="CHEBI:33384"/>
        <dbReference type="EC" id="4.3.1.17"/>
    </reaction>
</comment>
<comment type="pathway">
    <text evidence="2">Carbohydrate biosynthesis; gluconeogenesis.</text>
</comment>
<evidence type="ECO:0000256" key="11">
    <source>
        <dbReference type="RuleBase" id="RU366059"/>
    </source>
</evidence>
<feature type="domain" description="Serine dehydratase-like alpha subunit" evidence="12">
    <location>
        <begin position="16"/>
        <end position="275"/>
    </location>
</feature>
<dbReference type="AlphaFoldDB" id="A0A1U7M6R4"/>
<keyword evidence="8 11" id="KW-0411">Iron-sulfur</keyword>
<dbReference type="PANTHER" id="PTHR30182">
    <property type="entry name" value="L-SERINE DEHYDRATASE"/>
    <property type="match status" value="1"/>
</dbReference>
<dbReference type="GO" id="GO:0046872">
    <property type="term" value="F:metal ion binding"/>
    <property type="evidence" value="ECO:0007669"/>
    <property type="project" value="UniProtKB-KW"/>
</dbReference>
<keyword evidence="7 11" id="KW-0408">Iron</keyword>
<dbReference type="InterPro" id="IPR051318">
    <property type="entry name" value="Fe-S_L-Ser"/>
</dbReference>
<evidence type="ECO:0000256" key="2">
    <source>
        <dbReference type="ARBA" id="ARBA00004742"/>
    </source>
</evidence>
<evidence type="ECO:0000313" key="14">
    <source>
        <dbReference type="Proteomes" id="UP000186112"/>
    </source>
</evidence>
<dbReference type="GO" id="GO:0003941">
    <property type="term" value="F:L-serine ammonia-lyase activity"/>
    <property type="evidence" value="ECO:0007669"/>
    <property type="project" value="UniProtKB-UniRule"/>
</dbReference>
<dbReference type="EMBL" id="LTDM01000013">
    <property type="protein sequence ID" value="OLS02976.1"/>
    <property type="molecule type" value="Genomic_DNA"/>
</dbReference>
<evidence type="ECO:0000256" key="6">
    <source>
        <dbReference type="ARBA" id="ARBA00022723"/>
    </source>
</evidence>
<comment type="caution">
    <text evidence="13">The sequence shown here is derived from an EMBL/GenBank/DDBJ whole genome shotgun (WGS) entry which is preliminary data.</text>
</comment>
<gene>
    <name evidence="13" type="primary">sdhA</name>
    <name evidence="13" type="ORF">TICRE_10330</name>
</gene>
<protein>
    <recommendedName>
        <fullName evidence="11">L-serine dehydratase</fullName>
        <ecNumber evidence="11">4.3.1.17</ecNumber>
    </recommendedName>
</protein>
<name>A0A1U7M6R4_TISCR</name>
<dbReference type="InterPro" id="IPR005130">
    <property type="entry name" value="Ser_deHydtase-like_asu"/>
</dbReference>
<dbReference type="GO" id="GO:0006094">
    <property type="term" value="P:gluconeogenesis"/>
    <property type="evidence" value="ECO:0007669"/>
    <property type="project" value="UniProtKB-KW"/>
</dbReference>
<comment type="similarity">
    <text evidence="3 11">Belongs to the iron-sulfur dependent L-serine dehydratase family.</text>
</comment>
<evidence type="ECO:0000313" key="13">
    <source>
        <dbReference type="EMBL" id="OLS02976.1"/>
    </source>
</evidence>
<reference evidence="13 14" key="1">
    <citation type="submission" date="2016-02" db="EMBL/GenBank/DDBJ databases">
        <title>Genome sequence of Tissierella creatinophila DSM 6911.</title>
        <authorList>
            <person name="Poehlein A."/>
            <person name="Daniel R."/>
        </authorList>
    </citation>
    <scope>NUCLEOTIDE SEQUENCE [LARGE SCALE GENOMIC DNA]</scope>
    <source>
        <strain evidence="13 14">DSM 6911</strain>
    </source>
</reference>
<accession>A0A1U7M6R4</accession>
<keyword evidence="14" id="KW-1185">Reference proteome</keyword>
<dbReference type="RefSeq" id="WP_075725842.1">
    <property type="nucleotide sequence ID" value="NZ_LTDM01000013.1"/>
</dbReference>
<evidence type="ECO:0000259" key="12">
    <source>
        <dbReference type="Pfam" id="PF03313"/>
    </source>
</evidence>
<evidence type="ECO:0000256" key="8">
    <source>
        <dbReference type="ARBA" id="ARBA00023014"/>
    </source>
</evidence>
<dbReference type="InterPro" id="IPR004642">
    <property type="entry name" value="Ser_deHydtase_asu"/>
</dbReference>
<evidence type="ECO:0000256" key="4">
    <source>
        <dbReference type="ARBA" id="ARBA00022432"/>
    </source>
</evidence>
<evidence type="ECO:0000256" key="10">
    <source>
        <dbReference type="ARBA" id="ARBA00049406"/>
    </source>
</evidence>
<organism evidence="13 14">
    <name type="scientific">Tissierella creatinophila DSM 6911</name>
    <dbReference type="NCBI Taxonomy" id="1123403"/>
    <lineage>
        <taxon>Bacteria</taxon>
        <taxon>Bacillati</taxon>
        <taxon>Bacillota</taxon>
        <taxon>Tissierellia</taxon>
        <taxon>Tissierellales</taxon>
        <taxon>Tissierellaceae</taxon>
        <taxon>Tissierella</taxon>
    </lineage>
</organism>
<evidence type="ECO:0000256" key="5">
    <source>
        <dbReference type="ARBA" id="ARBA00022485"/>
    </source>
</evidence>
<evidence type="ECO:0000256" key="3">
    <source>
        <dbReference type="ARBA" id="ARBA00008636"/>
    </source>
</evidence>
<evidence type="ECO:0000256" key="7">
    <source>
        <dbReference type="ARBA" id="ARBA00023004"/>
    </source>
</evidence>
<keyword evidence="9 11" id="KW-0456">Lyase</keyword>
<sequence length="289" mass="29961">MFNKAEEILEVCKLENKSISDIIIEKEIEHLGLTRQQLIEKMRESLEVMKHSATEALEKEVKSVSGLTGGNSKKIEDYKKKGKTLSGDLINSAMAKAFSTSEVNASMGKIVAAPTAGASGILPSAFLSAKEKLNLSDDDLIKGLFTAGGVGEIIAKNATISGAEGGCQAECGSAAAMAAAAIVEMAGGSVEDSFNAASFALTNIMGLVCDPIAGLVEYPCALRNASGVVNALISADMALAKVESLVPFDEVVEAMYKVGKALPESLRETALGGLAATPTGKRCSKKILG</sequence>
<evidence type="ECO:0000256" key="1">
    <source>
        <dbReference type="ARBA" id="ARBA00001966"/>
    </source>
</evidence>
<evidence type="ECO:0000256" key="9">
    <source>
        <dbReference type="ARBA" id="ARBA00023239"/>
    </source>
</evidence>
<dbReference type="GO" id="GO:0051539">
    <property type="term" value="F:4 iron, 4 sulfur cluster binding"/>
    <property type="evidence" value="ECO:0007669"/>
    <property type="project" value="UniProtKB-UniRule"/>
</dbReference>
<dbReference type="Pfam" id="PF03313">
    <property type="entry name" value="SDH_alpha"/>
    <property type="match status" value="1"/>
</dbReference>
<dbReference type="PANTHER" id="PTHR30182:SF1">
    <property type="entry name" value="L-SERINE DEHYDRATASE 1"/>
    <property type="match status" value="1"/>
</dbReference>
<dbReference type="EC" id="4.3.1.17" evidence="11"/>